<dbReference type="FunFam" id="3.40.50.720:FF:000084">
    <property type="entry name" value="Short-chain dehydrogenase reductase"/>
    <property type="match status" value="1"/>
</dbReference>
<keyword evidence="2 3" id="KW-0560">Oxidoreductase</keyword>
<dbReference type="InterPro" id="IPR036291">
    <property type="entry name" value="NAD(P)-bd_dom_sf"/>
</dbReference>
<dbReference type="CDD" id="cd05233">
    <property type="entry name" value="SDR_c"/>
    <property type="match status" value="1"/>
</dbReference>
<dbReference type="PRINTS" id="PR00081">
    <property type="entry name" value="GDHRDH"/>
</dbReference>
<keyword evidence="4" id="KW-1185">Reference proteome</keyword>
<evidence type="ECO:0000256" key="2">
    <source>
        <dbReference type="ARBA" id="ARBA00023002"/>
    </source>
</evidence>
<reference evidence="3 4" key="1">
    <citation type="submission" date="2019-08" db="EMBL/GenBank/DDBJ databases">
        <authorList>
            <person name="Peeters C."/>
        </authorList>
    </citation>
    <scope>NUCLEOTIDE SEQUENCE [LARGE SCALE GENOMIC DNA]</scope>
    <source>
        <strain evidence="3 4">LMG 30175</strain>
    </source>
</reference>
<accession>A0A5E4ZD24</accession>
<dbReference type="Pfam" id="PF13561">
    <property type="entry name" value="adh_short_C2"/>
    <property type="match status" value="1"/>
</dbReference>
<dbReference type="EMBL" id="CABPRZ010000036">
    <property type="protein sequence ID" value="VVE58315.1"/>
    <property type="molecule type" value="Genomic_DNA"/>
</dbReference>
<evidence type="ECO:0000256" key="1">
    <source>
        <dbReference type="ARBA" id="ARBA00006484"/>
    </source>
</evidence>
<protein>
    <submittedName>
        <fullName evidence="3">Glucose-1-dehydrogenase</fullName>
        <ecNumber evidence="3">1.1.1.47</ecNumber>
    </submittedName>
</protein>
<dbReference type="Proteomes" id="UP000414233">
    <property type="component" value="Unassembled WGS sequence"/>
</dbReference>
<name>A0A5E4ZD24_9BURK</name>
<evidence type="ECO:0000313" key="3">
    <source>
        <dbReference type="EMBL" id="VVE58315.1"/>
    </source>
</evidence>
<dbReference type="InterPro" id="IPR002347">
    <property type="entry name" value="SDR_fam"/>
</dbReference>
<dbReference type="RefSeq" id="WP_150699951.1">
    <property type="nucleotide sequence ID" value="NZ_CABPRZ010000036.1"/>
</dbReference>
<gene>
    <name evidence="3" type="ORF">PTE30175_05220</name>
</gene>
<proteinExistence type="inferred from homology"/>
<dbReference type="Gene3D" id="3.40.50.720">
    <property type="entry name" value="NAD(P)-binding Rossmann-like Domain"/>
    <property type="match status" value="1"/>
</dbReference>
<dbReference type="AlphaFoldDB" id="A0A5E4ZD24"/>
<organism evidence="3 4">
    <name type="scientific">Pandoraea terrae</name>
    <dbReference type="NCBI Taxonomy" id="1537710"/>
    <lineage>
        <taxon>Bacteria</taxon>
        <taxon>Pseudomonadati</taxon>
        <taxon>Pseudomonadota</taxon>
        <taxon>Betaproteobacteria</taxon>
        <taxon>Burkholderiales</taxon>
        <taxon>Burkholderiaceae</taxon>
        <taxon>Pandoraea</taxon>
    </lineage>
</organism>
<evidence type="ECO:0000313" key="4">
    <source>
        <dbReference type="Proteomes" id="UP000414233"/>
    </source>
</evidence>
<comment type="similarity">
    <text evidence="1">Belongs to the short-chain dehydrogenases/reductases (SDR) family.</text>
</comment>
<dbReference type="EC" id="1.1.1.47" evidence="3"/>
<dbReference type="SUPFAM" id="SSF51735">
    <property type="entry name" value="NAD(P)-binding Rossmann-fold domains"/>
    <property type="match status" value="1"/>
</dbReference>
<dbReference type="PANTHER" id="PTHR43669:SF8">
    <property type="entry name" value="SHORT-CHAIN TYPE DEHYDROGENASE_REDUCTASE-RELATED"/>
    <property type="match status" value="1"/>
</dbReference>
<dbReference type="PANTHER" id="PTHR43669">
    <property type="entry name" value="5-KETO-D-GLUCONATE 5-REDUCTASE"/>
    <property type="match status" value="1"/>
</dbReference>
<dbReference type="GO" id="GO:0047936">
    <property type="term" value="F:glucose 1-dehydrogenase [NAD(P)+] activity"/>
    <property type="evidence" value="ECO:0007669"/>
    <property type="project" value="UniProtKB-EC"/>
</dbReference>
<dbReference type="OrthoDB" id="9806974at2"/>
<sequence length="272" mass="28613">MTDRLKGKSALVLGVAPGNIGEAIARRYVEHGARVLVSGRRADAVSTVAAALGAEWLACDITSQSEINQLVAESEKRLGGLDIGVNATGWGLLKPFLEHSREDLDMMNALQFTGPFQYFQALLRAMTSGGSIIQVSSVTATIMFDHHAAYMGTKAGIDHVIRCIAHEFGHHRIRANSIAPGGVADAPMSGGGLAKPAVAELYRREIPLGRSGVSADVADAALWLASDESSFVTGQVIHVSGGQTLRRNPSISEVYGAFAADAATVQKSAYIG</sequence>